<gene>
    <name evidence="1" type="ORF">HK103_001986</name>
</gene>
<comment type="caution">
    <text evidence="1">The sequence shown here is derived from an EMBL/GenBank/DDBJ whole genome shotgun (WGS) entry which is preliminary data.</text>
</comment>
<organism evidence="1 2">
    <name type="scientific">Boothiomyces macroporosus</name>
    <dbReference type="NCBI Taxonomy" id="261099"/>
    <lineage>
        <taxon>Eukaryota</taxon>
        <taxon>Fungi</taxon>
        <taxon>Fungi incertae sedis</taxon>
        <taxon>Chytridiomycota</taxon>
        <taxon>Chytridiomycota incertae sedis</taxon>
        <taxon>Chytridiomycetes</taxon>
        <taxon>Rhizophydiales</taxon>
        <taxon>Terramycetaceae</taxon>
        <taxon>Boothiomyces</taxon>
    </lineage>
</organism>
<evidence type="ECO:0000313" key="1">
    <source>
        <dbReference type="EMBL" id="KAJ3251959.1"/>
    </source>
</evidence>
<dbReference type="AlphaFoldDB" id="A0AAD5UDM9"/>
<evidence type="ECO:0000313" key="2">
    <source>
        <dbReference type="Proteomes" id="UP001210925"/>
    </source>
</evidence>
<accession>A0AAD5UDM9</accession>
<protein>
    <submittedName>
        <fullName evidence="1">Uncharacterized protein</fullName>
    </submittedName>
</protein>
<dbReference type="EMBL" id="JADGKB010000160">
    <property type="protein sequence ID" value="KAJ3251959.1"/>
    <property type="molecule type" value="Genomic_DNA"/>
</dbReference>
<proteinExistence type="predicted"/>
<name>A0AAD5UDM9_9FUNG</name>
<keyword evidence="2" id="KW-1185">Reference proteome</keyword>
<reference evidence="1" key="1">
    <citation type="submission" date="2020-05" db="EMBL/GenBank/DDBJ databases">
        <title>Phylogenomic resolution of chytrid fungi.</title>
        <authorList>
            <person name="Stajich J.E."/>
            <person name="Amses K."/>
            <person name="Simmons R."/>
            <person name="Seto K."/>
            <person name="Myers J."/>
            <person name="Bonds A."/>
            <person name="Quandt C.A."/>
            <person name="Barry K."/>
            <person name="Liu P."/>
            <person name="Grigoriev I."/>
            <person name="Longcore J.E."/>
            <person name="James T.Y."/>
        </authorList>
    </citation>
    <scope>NUCLEOTIDE SEQUENCE</scope>
    <source>
        <strain evidence="1">PLAUS21</strain>
    </source>
</reference>
<sequence length="214" mass="25304">MTKPKRASKKKENIIDNFEPLEKTVSPKKVLQELELSKNIPPKIEDKPTDYQEIIDKLVKENQDLQQQLIEQPNIKLDLMEQITVLKQEVEMLKLESKKQVEFNESLKNIAKDYQQKHEKESEYSNKLESVIDLFEHLSLLTVTNIEKIKRPDMNNQEREYNCFTCFSFKIYQGESTLYEPIANPPQVEFLQNEIEFENGMLPKFFFNILSSIN</sequence>
<dbReference type="Proteomes" id="UP001210925">
    <property type="component" value="Unassembled WGS sequence"/>
</dbReference>